<proteinExistence type="inferred from homology"/>
<dbReference type="Pfam" id="PF08327">
    <property type="entry name" value="AHSA1"/>
    <property type="match status" value="1"/>
</dbReference>
<sequence>MSNPIIVEHKINAPIHKVWKALTDKIEMRSWYFDIYDFELEHGKVFNFYEPGEEKKYHHQGEILEIVPNEKLSHSWTYPELSDKKTTVSWEIQPEGSGTLVKIIHDDIDNFNDLGENFSRKAFTEGWNGIINQSLKPYLESKSAQ</sequence>
<evidence type="ECO:0000313" key="4">
    <source>
        <dbReference type="Proteomes" id="UP001500353"/>
    </source>
</evidence>
<dbReference type="InterPro" id="IPR023393">
    <property type="entry name" value="START-like_dom_sf"/>
</dbReference>
<accession>A0ABP9LQ79</accession>
<keyword evidence="4" id="KW-1185">Reference proteome</keyword>
<comment type="caution">
    <text evidence="3">The sequence shown here is derived from an EMBL/GenBank/DDBJ whole genome shotgun (WGS) entry which is preliminary data.</text>
</comment>
<dbReference type="CDD" id="cd07814">
    <property type="entry name" value="SRPBCC_CalC_Aha1-like"/>
    <property type="match status" value="1"/>
</dbReference>
<dbReference type="InterPro" id="IPR013538">
    <property type="entry name" value="ASHA1/2-like_C"/>
</dbReference>
<dbReference type="RefSeq" id="WP_345199692.1">
    <property type="nucleotide sequence ID" value="NZ_BAABHX010000001.1"/>
</dbReference>
<evidence type="ECO:0000313" key="3">
    <source>
        <dbReference type="EMBL" id="GAA5083278.1"/>
    </source>
</evidence>
<dbReference type="Gene3D" id="3.30.530.20">
    <property type="match status" value="1"/>
</dbReference>
<protein>
    <submittedName>
        <fullName evidence="3">SRPBCC domain-containing protein</fullName>
    </submittedName>
</protein>
<evidence type="ECO:0000256" key="1">
    <source>
        <dbReference type="ARBA" id="ARBA00006817"/>
    </source>
</evidence>
<dbReference type="SUPFAM" id="SSF55961">
    <property type="entry name" value="Bet v1-like"/>
    <property type="match status" value="1"/>
</dbReference>
<reference evidence="4" key="1">
    <citation type="journal article" date="2019" name="Int. J. Syst. Evol. Microbiol.">
        <title>The Global Catalogue of Microorganisms (GCM) 10K type strain sequencing project: providing services to taxonomists for standard genome sequencing and annotation.</title>
        <authorList>
            <consortium name="The Broad Institute Genomics Platform"/>
            <consortium name="The Broad Institute Genome Sequencing Center for Infectious Disease"/>
            <person name="Wu L."/>
            <person name="Ma J."/>
        </authorList>
    </citation>
    <scope>NUCLEOTIDE SEQUENCE [LARGE SCALE GENOMIC DNA]</scope>
    <source>
        <strain evidence="4">JCM 18019</strain>
    </source>
</reference>
<evidence type="ECO:0000259" key="2">
    <source>
        <dbReference type="Pfam" id="PF08327"/>
    </source>
</evidence>
<dbReference type="Proteomes" id="UP001500353">
    <property type="component" value="Unassembled WGS sequence"/>
</dbReference>
<name>A0ABP9LQ79_9FLAO</name>
<feature type="domain" description="Activator of Hsp90 ATPase homologue 1/2-like C-terminal" evidence="2">
    <location>
        <begin position="12"/>
        <end position="140"/>
    </location>
</feature>
<organism evidence="3 4">
    <name type="scientific">Chryseobacterium ginsengisoli</name>
    <dbReference type="NCBI Taxonomy" id="363853"/>
    <lineage>
        <taxon>Bacteria</taxon>
        <taxon>Pseudomonadati</taxon>
        <taxon>Bacteroidota</taxon>
        <taxon>Flavobacteriia</taxon>
        <taxon>Flavobacteriales</taxon>
        <taxon>Weeksellaceae</taxon>
        <taxon>Chryseobacterium group</taxon>
        <taxon>Chryseobacterium</taxon>
    </lineage>
</organism>
<comment type="similarity">
    <text evidence="1">Belongs to the AHA1 family.</text>
</comment>
<gene>
    <name evidence="3" type="ORF">GCM10023210_01630</name>
</gene>
<dbReference type="EMBL" id="BAABHX010000001">
    <property type="protein sequence ID" value="GAA5083278.1"/>
    <property type="molecule type" value="Genomic_DNA"/>
</dbReference>